<dbReference type="EMBL" id="SLZU01000001">
    <property type="protein sequence ID" value="TCS67574.1"/>
    <property type="molecule type" value="Genomic_DNA"/>
</dbReference>
<accession>A0A4R3JPI6</accession>
<proteinExistence type="predicted"/>
<evidence type="ECO:0000256" key="1">
    <source>
        <dbReference type="SAM" id="Phobius"/>
    </source>
</evidence>
<evidence type="ECO:0000313" key="2">
    <source>
        <dbReference type="EMBL" id="TCS67574.1"/>
    </source>
</evidence>
<name>A0A4R3JPI6_9RHOB</name>
<sequence>MTGTAFQKIAYVLLIVVLFGVSSGWLGGL</sequence>
<keyword evidence="1" id="KW-0812">Transmembrane</keyword>
<gene>
    <name evidence="2" type="ORF">EDD52_101676</name>
</gene>
<reference evidence="2 3" key="1">
    <citation type="submission" date="2019-03" db="EMBL/GenBank/DDBJ databases">
        <title>Genomic Encyclopedia of Type Strains, Phase IV (KMG-IV): sequencing the most valuable type-strain genomes for metagenomic binning, comparative biology and taxonomic classification.</title>
        <authorList>
            <person name="Goeker M."/>
        </authorList>
    </citation>
    <scope>NUCLEOTIDE SEQUENCE [LARGE SCALE GENOMIC DNA]</scope>
    <source>
        <strain evidence="2 3">DSM 104836</strain>
    </source>
</reference>
<protein>
    <submittedName>
        <fullName evidence="2">Uncharacterized protein</fullName>
    </submittedName>
</protein>
<comment type="caution">
    <text evidence="2">The sequence shown here is derived from an EMBL/GenBank/DDBJ whole genome shotgun (WGS) entry which is preliminary data.</text>
</comment>
<organism evidence="2 3">
    <name type="scientific">Primorskyibacter sedentarius</name>
    <dbReference type="NCBI Taxonomy" id="745311"/>
    <lineage>
        <taxon>Bacteria</taxon>
        <taxon>Pseudomonadati</taxon>
        <taxon>Pseudomonadota</taxon>
        <taxon>Alphaproteobacteria</taxon>
        <taxon>Rhodobacterales</taxon>
        <taxon>Roseobacteraceae</taxon>
        <taxon>Primorskyibacter</taxon>
    </lineage>
</organism>
<dbReference type="Proteomes" id="UP000295696">
    <property type="component" value="Unassembled WGS sequence"/>
</dbReference>
<keyword evidence="1" id="KW-0472">Membrane</keyword>
<keyword evidence="1" id="KW-1133">Transmembrane helix</keyword>
<keyword evidence="3" id="KW-1185">Reference proteome</keyword>
<dbReference type="AlphaFoldDB" id="A0A4R3JPI6"/>
<evidence type="ECO:0000313" key="3">
    <source>
        <dbReference type="Proteomes" id="UP000295696"/>
    </source>
</evidence>
<feature type="transmembrane region" description="Helical" evidence="1">
    <location>
        <begin position="9"/>
        <end position="28"/>
    </location>
</feature>